<dbReference type="EMBL" id="LR743507">
    <property type="protein sequence ID" value="CAA2105238.1"/>
    <property type="molecule type" value="Genomic_DNA"/>
</dbReference>
<protein>
    <submittedName>
        <fullName evidence="1">Uncharacterized protein</fullName>
    </submittedName>
</protein>
<reference evidence="1" key="1">
    <citation type="submission" date="2019-12" db="EMBL/GenBank/DDBJ databases">
        <authorList>
            <person name="Cremers G."/>
        </authorList>
    </citation>
    <scope>NUCLEOTIDE SEQUENCE</scope>
    <source>
        <strain evidence="1">Vvax</strain>
    </source>
</reference>
<organism evidence="1">
    <name type="scientific">Variovorax paradoxus</name>
    <dbReference type="NCBI Taxonomy" id="34073"/>
    <lineage>
        <taxon>Bacteria</taxon>
        <taxon>Pseudomonadati</taxon>
        <taxon>Pseudomonadota</taxon>
        <taxon>Betaproteobacteria</taxon>
        <taxon>Burkholderiales</taxon>
        <taxon>Comamonadaceae</taxon>
        <taxon>Variovorax</taxon>
    </lineage>
</organism>
<evidence type="ECO:0000313" key="1">
    <source>
        <dbReference type="EMBL" id="CAA2105238.1"/>
    </source>
</evidence>
<sequence>MDGCGDALVAMVASLAHELVPLPAISRALP</sequence>
<dbReference type="AlphaFoldDB" id="A0A679J9I4"/>
<proteinExistence type="predicted"/>
<gene>
    <name evidence="1" type="ORF">VVAX_03155</name>
</gene>
<name>A0A679J9I4_VARPD</name>
<accession>A0A679J9I4</accession>